<sequence>MFPQLSAPKTPRTPRVNDSRGGNVSFLPGIVTPRDDAAASARTSTFAATLDLDALNLGDLDDEQLFQLAAEAKFETELERARQETADANAKGEVVDVQALLKEPSSEKFLNLLGLVATMADMIVLRDELADKREAIHDKISTMEEYYESISYGKKVGGAGKDRKLASLHKEIELITFKEDAVASQLSKMESKHASRRASIGRTLNNSFNSEIDPLLSQQQERAIKAADWFGSVLNYPLGPSQITPRIKNELVIPWLLRVASLDSASVERSDALAQWMFHEFLDSFTIAELMRLTPDETLVATAKRVLLALHPTLVTPIPPVLTTKSDSIAERVVPDLTRVILLAIAAGNMSDVALILSSESCNVEQALRDAEMRAIILYAVVWSGQVDTLRYLLKRGLVHSHLILAILFMCPNIAALQVERSVSVKIASYLAQHQLEMALSMIHSAKKTRATPSIDSPVPSRTVSIVMAHDDWEEDPVDVDLLLDEWDTTKACVSPAGGYTNIPFEMLPAAASSGKSRTPKVWSSRQRVPFTQLVDSGRFKTIPPTMQALAVPYFATDCVRKFGNRAFSSQTSAFHVAVRGDIPVVLRSTLSMSDEIADRAMERTKNSSSPQRGQSSRSYQPPHLQEGERQFYYYEAHISLDTITSGEDAVHVGWCSNKFPADGVTPALLGNDDHSLGISLIAFDTVEPALHCSSVANSRASVVRGDVSALSMRARSRAEGFTSRFSINGGVVAVAVKHCNGHSQRQFTNTSHTVQISMRDFTSSVNSVASSESRLSPQQSDLSRWDASEFCGEAVVCNCYEAFGDAPGDVENHGRAVAKDDYNVEPSGLEWSAVQPSGDYAPTSPTSDKDRKRHNVDAISGDVVVIGCLLDISTQQTTFFVNGTSLGVSFDSLPVGADLLYPCISMVKFQENTARTTPMCRFAFDHNDLRYFPTLPINSADSAGSRLPQDCASPAQRQLRLFNSEAKLSYLVWMMHLEESQAATDLQPLSELHVGSTGVSDVMREVFPVGTSVLNQRCEDRRMHFKPIAIINETVDLGAQHQDLDSASLCCVSSPTPLLFALLQRRRDVALSIASSPLVDVALTDNFGTTPLFVASALGYVEIVRVILLRGSVNALLKTFSGYTPLHTAIMGEHESTAEVILTFAKQMMSNDSLSTFLDMPTPRGNTAMHLATKMKLADTVRRLLNAGANATLLDRRQNATPLLLACSGEMPEIAEVLLQSRQYHGHPSINAPAKDNGGVALCFAAQKGMTALMPLFAEAGADPDLLLVDATPLICAIVMKFEVTAIALVDSFLSPEVKRSFYEVLQSKQREGSERRSVISPVSKRTASPFFCNFNVHAVDPKSQSTALHLACELNMTSLVQRLLDFGASICSVNKQFATPLHLAVQNEHEELAISLLQRGKEMVQEGQSSFDISLMDARGDTVLHVACRTGMINVIEKILSMFTVQEMLFLATRTKNPRIKPFDLLAENRMGDTPLLAAIKWDHEDAADLLISVCRPRHIAAVLDNTGSSKAVMAAVDKGYFKLARVLLQRGAVATNDIRAFIYQKWESAMAAQESQARSQKQASKPRPSIVAASNSTNATKVSNRRASLLIVDEQHLDYPFGTDSTSRMSRKVSARVIEGGNTMQRVKSVSQLVAARLSETQRSASRSSMKRRSTVQKLFRPVGARFDDTVATALLRLFHVDELMYEFECIMGYGTLSAPQVLEHGELIVTCLLAHSKICFSASEAHVIAKAGYAFLQSRATTQSILQRKEIAKKQTTLCEQVFRIIRFYASSQGNFAVDALQKITEVHRAFTSSKDSGGAFSSHRINIQESDLTNPFSGVTALQLATSLGQDSVVKFLCKNFTLDPAYAGQKSHKQTIWNANISMLLPTRIAILHNHPETLEILLSDGHCDPNAIESLSVWPSRDSQLHTAARVLSSTMVKMLLNYGATCAGLPNTEGDDIWQFVVRESSEVLETLLRLNLTPDPEFLLKPMTVSQRRKSLSSATGDAFDSDDEVQSGVMDNLAFSFVGSDAPEIGRNVEYFRRWFSAPFLDPDIFDHSPFGGHQTSAHDDPHNEGGSGADAHESSSTRTPGEQELAPATSTPQRSGLRSYSDAYFSSLLFACVRHNPQLVLQLMKSMPLNINVTHPATDDSMLMFVISEAVITGAERKRESMIELATAILYNFRTDLSLSSLRADGESALSLAARCGDLNLIQLLLEYGAPVLVPKKQQQAYFASSVNLSSVPRQKVIIWKLLAQLHYPFEHDGVVMYIAKFLESSPATRRAFIAAVMPNLHPLGLLRLICTSPSDIVSACTNAALGLQLDATLSFWLCIFYVTSFLPDNLKSDHYLPKKLLDIALQPLIPSMPPVIHLTLHLLKLRQKSVREQQLMLQQLLNMLQPQSPMPPAISTGPGLTSAQSGRAADRQSFARRNSSRLSAADAAHRQQAGRSSVSASSYGPRMSVVSSDVGLLHAPSESPAASSGLLQVPPARSRRVSLVDSENPAGELQLQREHSSEDLTLIATPFDVEVPQSESPVGNFSHDSPTFGVTPITKPLSSDVQEPSPLNLVNTPANLKLNITLNMIPLGIEPPRPQKGISIEILHFKAMDSWLCAVRENQTSSSTLAASPEPPASPTTASPTPGGASSTAPAPSSTNTETHPVATPLDRMIDVLEICLRFGKNDTWLHYTDMIPATVKLMSIAKERSFLAVATLCSNVSILSTLMHVRADVMLIDEIIGEFGLPVGMQKSMFMAGTSAAVAVNSRDALMAAFKRQRRRLDDEGVQASGPRKPAVVSTHFRFSISGDTSIRRQGMINLNRRMTYDPASSMKANQPKIGLHAADGGGHLPGSINAIKSQKAMAITLRLDNANSSTPQPPQPVPNFMYCLFDWAVFRHNYFGNHVPSAATNDTLMYLMNRRCPPTYQVLRLMLTREFRPKNRNPTTMFTGLSEGGWRTSGKHEVGINMLSAAHQDSWLHLLVMHNQVVLADYFLIATKGMFGHSTRRNAAGLVPADYCISYHMLMILQQHECVDLGFAASTAQRAPSPESSLSTRISSQAQVQLLVVSKGFLKLLDSDNTGIDRRMQVPTPPPRNLLFGSIDEDNSLRDALERQEALAILSPRNNENRIMSLWSTGSASPSVVPSHTFSGATVPRPPARISDEALLRNQRNTQRYLQEVFLPLVLYEASPTQDNFRIRKRPGDAASPSAAFDSSVVSSGDFLSQTINSESPMFGASSSRKNAALDSKPLSLQLLGQPHHENLPQQPQPPVGIKISAVSSLPSPRRSGLPISKPKTYIELVDTLQRNMYFTFVDDVSNKSHVRLSQDLNDPSKHGSRALFIAAPMLQQALKSNLIRLQNHRVAPYDQLDSAVLCSSQALQRPAQLKALREQLIEVAASSLTALSLEIAPDYC</sequence>
<protein>
    <submittedName>
        <fullName evidence="6">Ankyrin repeat protein, putative</fullName>
    </submittedName>
</protein>
<dbReference type="InterPro" id="IPR002110">
    <property type="entry name" value="Ankyrin_rpt"/>
</dbReference>
<feature type="region of interest" description="Disordered" evidence="4">
    <location>
        <begin position="2476"/>
        <end position="2495"/>
    </location>
</feature>
<feature type="region of interest" description="Disordered" evidence="4">
    <location>
        <begin position="2383"/>
        <end position="2441"/>
    </location>
</feature>
<feature type="domain" description="SPRY" evidence="5">
    <location>
        <begin position="865"/>
        <end position="911"/>
    </location>
</feature>
<dbReference type="Pfam" id="PF00622">
    <property type="entry name" value="SPRY"/>
    <property type="match status" value="1"/>
</dbReference>
<feature type="repeat" description="ANK" evidence="3">
    <location>
        <begin position="1378"/>
        <end position="1410"/>
    </location>
</feature>
<feature type="region of interest" description="Disordered" evidence="4">
    <location>
        <begin position="2602"/>
        <end position="2643"/>
    </location>
</feature>
<keyword evidence="1" id="KW-0677">Repeat</keyword>
<evidence type="ECO:0000256" key="2">
    <source>
        <dbReference type="ARBA" id="ARBA00023043"/>
    </source>
</evidence>
<evidence type="ECO:0000313" key="6">
    <source>
        <dbReference type="EMBL" id="CUG90734.1"/>
    </source>
</evidence>
<feature type="region of interest" description="Disordered" evidence="4">
    <location>
        <begin position="2043"/>
        <end position="2092"/>
    </location>
</feature>
<feature type="compositionally biased region" description="Polar residues" evidence="4">
    <location>
        <begin position="2429"/>
        <end position="2438"/>
    </location>
</feature>
<accession>A0A0S4JGR1</accession>
<feature type="region of interest" description="Disordered" evidence="4">
    <location>
        <begin position="1557"/>
        <end position="1581"/>
    </location>
</feature>
<dbReference type="PROSITE" id="PS50088">
    <property type="entry name" value="ANK_REPEAT"/>
    <property type="match status" value="4"/>
</dbReference>
<dbReference type="Proteomes" id="UP000051952">
    <property type="component" value="Unassembled WGS sequence"/>
</dbReference>
<keyword evidence="2 3" id="KW-0040">ANK repeat</keyword>
<evidence type="ECO:0000256" key="4">
    <source>
        <dbReference type="SAM" id="MobiDB-lite"/>
    </source>
</evidence>
<reference evidence="7" key="1">
    <citation type="submission" date="2015-09" db="EMBL/GenBank/DDBJ databases">
        <authorList>
            <consortium name="Pathogen Informatics"/>
        </authorList>
    </citation>
    <scope>NUCLEOTIDE SEQUENCE [LARGE SCALE GENOMIC DNA]</scope>
    <source>
        <strain evidence="7">Lake Konstanz</strain>
    </source>
</reference>
<dbReference type="PANTHER" id="PTHR24198:SF165">
    <property type="entry name" value="ANKYRIN REPEAT-CONTAINING PROTEIN-RELATED"/>
    <property type="match status" value="1"/>
</dbReference>
<dbReference type="Pfam" id="PF12796">
    <property type="entry name" value="Ank_2"/>
    <property type="match status" value="2"/>
</dbReference>
<name>A0A0S4JGR1_BODSA</name>
<dbReference type="PANTHER" id="PTHR24198">
    <property type="entry name" value="ANKYRIN REPEAT AND PROTEIN KINASE DOMAIN-CONTAINING PROTEIN"/>
    <property type="match status" value="1"/>
</dbReference>
<dbReference type="VEuPathDB" id="TriTrypDB:BSAL_28530"/>
<dbReference type="Gene3D" id="2.60.120.920">
    <property type="match status" value="1"/>
</dbReference>
<dbReference type="OrthoDB" id="20872at2759"/>
<organism evidence="6 7">
    <name type="scientific">Bodo saltans</name>
    <name type="common">Flagellated protozoan</name>
    <dbReference type="NCBI Taxonomy" id="75058"/>
    <lineage>
        <taxon>Eukaryota</taxon>
        <taxon>Discoba</taxon>
        <taxon>Euglenozoa</taxon>
        <taxon>Kinetoplastea</taxon>
        <taxon>Metakinetoplastina</taxon>
        <taxon>Eubodonida</taxon>
        <taxon>Bodonidae</taxon>
        <taxon>Bodo</taxon>
    </lineage>
</organism>
<dbReference type="EMBL" id="CYKH01001860">
    <property type="protein sequence ID" value="CUG90734.1"/>
    <property type="molecule type" value="Genomic_DNA"/>
</dbReference>
<dbReference type="InterPro" id="IPR003877">
    <property type="entry name" value="SPRY_dom"/>
</dbReference>
<dbReference type="SUPFAM" id="SSF48403">
    <property type="entry name" value="Ankyrin repeat"/>
    <property type="match status" value="3"/>
</dbReference>
<dbReference type="PROSITE" id="PS50297">
    <property type="entry name" value="ANK_REP_REGION"/>
    <property type="match status" value="4"/>
</dbReference>
<dbReference type="SMART" id="SM00248">
    <property type="entry name" value="ANK"/>
    <property type="match status" value="18"/>
</dbReference>
<dbReference type="CDD" id="cd11709">
    <property type="entry name" value="SPRY"/>
    <property type="match status" value="1"/>
</dbReference>
<evidence type="ECO:0000256" key="1">
    <source>
        <dbReference type="ARBA" id="ARBA00022737"/>
    </source>
</evidence>
<dbReference type="InterPro" id="IPR043136">
    <property type="entry name" value="B30.2/SPRY_sf"/>
</dbReference>
<feature type="region of interest" description="Disordered" evidence="4">
    <location>
        <begin position="602"/>
        <end position="624"/>
    </location>
</feature>
<feature type="repeat" description="ANK" evidence="3">
    <location>
        <begin position="1165"/>
        <end position="1197"/>
    </location>
</feature>
<feature type="compositionally biased region" description="Polar residues" evidence="4">
    <location>
        <begin position="1557"/>
        <end position="1566"/>
    </location>
</feature>
<dbReference type="Pfam" id="PF00023">
    <property type="entry name" value="Ank"/>
    <property type="match status" value="2"/>
</dbReference>
<keyword evidence="7" id="KW-1185">Reference proteome</keyword>
<gene>
    <name evidence="6" type="ORF">BSAL_28530</name>
</gene>
<dbReference type="Gene3D" id="1.25.40.20">
    <property type="entry name" value="Ankyrin repeat-containing domain"/>
    <property type="match status" value="4"/>
</dbReference>
<feature type="compositionally biased region" description="Polar residues" evidence="4">
    <location>
        <begin position="2083"/>
        <end position="2092"/>
    </location>
</feature>
<dbReference type="InterPro" id="IPR036770">
    <property type="entry name" value="Ankyrin_rpt-contain_sf"/>
</dbReference>
<feature type="region of interest" description="Disordered" evidence="4">
    <location>
        <begin position="831"/>
        <end position="855"/>
    </location>
</feature>
<evidence type="ECO:0000259" key="5">
    <source>
        <dbReference type="Pfam" id="PF00622"/>
    </source>
</evidence>
<proteinExistence type="predicted"/>
<feature type="repeat" description="ANK" evidence="3">
    <location>
        <begin position="2180"/>
        <end position="2212"/>
    </location>
</feature>
<feature type="region of interest" description="Disordered" evidence="4">
    <location>
        <begin position="1"/>
        <end position="27"/>
    </location>
</feature>
<evidence type="ECO:0000256" key="3">
    <source>
        <dbReference type="PROSITE-ProRule" id="PRU00023"/>
    </source>
</evidence>
<feature type="compositionally biased region" description="Low complexity" evidence="4">
    <location>
        <begin position="2615"/>
        <end position="2635"/>
    </location>
</feature>
<feature type="repeat" description="ANK" evidence="3">
    <location>
        <begin position="1345"/>
        <end position="1377"/>
    </location>
</feature>
<evidence type="ECO:0000313" key="7">
    <source>
        <dbReference type="Proteomes" id="UP000051952"/>
    </source>
</evidence>
<feature type="compositionally biased region" description="Low complexity" evidence="4">
    <location>
        <begin position="608"/>
        <end position="623"/>
    </location>
</feature>